<feature type="transmembrane region" description="Helical" evidence="1">
    <location>
        <begin position="59"/>
        <end position="79"/>
    </location>
</feature>
<accession>A0ABT0E2D0</accession>
<keyword evidence="3" id="KW-1185">Reference proteome</keyword>
<evidence type="ECO:0000256" key="1">
    <source>
        <dbReference type="SAM" id="Phobius"/>
    </source>
</evidence>
<dbReference type="EMBL" id="JALKHS010000021">
    <property type="protein sequence ID" value="MCK0533528.1"/>
    <property type="molecule type" value="Genomic_DNA"/>
</dbReference>
<protein>
    <submittedName>
        <fullName evidence="2">NADP transhydrogenase subunit alpha</fullName>
    </submittedName>
</protein>
<keyword evidence="1" id="KW-0812">Transmembrane</keyword>
<dbReference type="Proteomes" id="UP001203512">
    <property type="component" value="Unassembled WGS sequence"/>
</dbReference>
<proteinExistence type="predicted"/>
<feature type="transmembrane region" description="Helical" evidence="1">
    <location>
        <begin position="30"/>
        <end position="52"/>
    </location>
</feature>
<name>A0ABT0E2D0_9SPHN</name>
<keyword evidence="1" id="KW-1133">Transmembrane helix</keyword>
<organism evidence="2 3">
    <name type="scientific">Sphingobium agri</name>
    <dbReference type="NCBI Taxonomy" id="2933566"/>
    <lineage>
        <taxon>Bacteria</taxon>
        <taxon>Pseudomonadati</taxon>
        <taxon>Pseudomonadota</taxon>
        <taxon>Alphaproteobacteria</taxon>
        <taxon>Sphingomonadales</taxon>
        <taxon>Sphingomonadaceae</taxon>
        <taxon>Sphingobium</taxon>
    </lineage>
</organism>
<reference evidence="2 3" key="1">
    <citation type="submission" date="2022-04" db="EMBL/GenBank/DDBJ databases">
        <authorList>
            <person name="Huq M.A."/>
        </authorList>
    </citation>
    <scope>NUCLEOTIDE SEQUENCE [LARGE SCALE GENOMIC DNA]</scope>
    <source>
        <strain evidence="2 3">MAH-33</strain>
    </source>
</reference>
<comment type="caution">
    <text evidence="2">The sequence shown here is derived from an EMBL/GenBank/DDBJ whole genome shotgun (WGS) entry which is preliminary data.</text>
</comment>
<sequence>MSALLLLCFLLACSMGAISAWRLRLDETGAVLPLFLLPPAAIAATLTIAAEVSSPVARYVSLVAVMLASASFFGGAIAARRSAKAGQAAKRP</sequence>
<keyword evidence="1" id="KW-0472">Membrane</keyword>
<gene>
    <name evidence="2" type="ORF">MU848_18205</name>
</gene>
<evidence type="ECO:0000313" key="3">
    <source>
        <dbReference type="Proteomes" id="UP001203512"/>
    </source>
</evidence>
<evidence type="ECO:0000313" key="2">
    <source>
        <dbReference type="EMBL" id="MCK0533528.1"/>
    </source>
</evidence>